<proteinExistence type="predicted"/>
<dbReference type="Proteomes" id="UP000237271">
    <property type="component" value="Unassembled WGS sequence"/>
</dbReference>
<gene>
    <name evidence="1" type="ORF">PHPALM_5619</name>
</gene>
<comment type="caution">
    <text evidence="1">The sequence shown here is derived from an EMBL/GenBank/DDBJ whole genome shotgun (WGS) entry which is preliminary data.</text>
</comment>
<reference evidence="1 2" key="1">
    <citation type="journal article" date="2017" name="Genome Biol. Evol.">
        <title>Phytophthora megakarya and P. palmivora, closely related causal agents of cacao black pod rot, underwent increases in genome sizes and gene numbers by different mechanisms.</title>
        <authorList>
            <person name="Ali S.S."/>
            <person name="Shao J."/>
            <person name="Lary D.J."/>
            <person name="Kronmiller B."/>
            <person name="Shen D."/>
            <person name="Strem M.D."/>
            <person name="Amoako-Attah I."/>
            <person name="Akrofi A.Y."/>
            <person name="Begoude B.A."/>
            <person name="Ten Hoopen G.M."/>
            <person name="Coulibaly K."/>
            <person name="Kebe B.I."/>
            <person name="Melnick R.L."/>
            <person name="Guiltinan M.J."/>
            <person name="Tyler B.M."/>
            <person name="Meinhardt L.W."/>
            <person name="Bailey B.A."/>
        </authorList>
    </citation>
    <scope>NUCLEOTIDE SEQUENCE [LARGE SCALE GENOMIC DNA]</scope>
    <source>
        <strain evidence="2">sbr112.9</strain>
    </source>
</reference>
<accession>A0A2P4YGX0</accession>
<protein>
    <submittedName>
        <fullName evidence="1">Glucokinase</fullName>
    </submittedName>
</protein>
<organism evidence="1 2">
    <name type="scientific">Phytophthora palmivora</name>
    <dbReference type="NCBI Taxonomy" id="4796"/>
    <lineage>
        <taxon>Eukaryota</taxon>
        <taxon>Sar</taxon>
        <taxon>Stramenopiles</taxon>
        <taxon>Oomycota</taxon>
        <taxon>Peronosporomycetes</taxon>
        <taxon>Peronosporales</taxon>
        <taxon>Peronosporaceae</taxon>
        <taxon>Phytophthora</taxon>
    </lineage>
</organism>
<dbReference type="AlphaFoldDB" id="A0A2P4YGX0"/>
<sequence length="79" mass="8403">MVSTRALPVKVATRISDLPGSCSRAQPLASSRSGSSVSSIVSGPGLATIYRFLAKKFPDKVDKKVHDAFERAKSLQGKI</sequence>
<evidence type="ECO:0000313" key="1">
    <source>
        <dbReference type="EMBL" id="POM77056.1"/>
    </source>
</evidence>
<name>A0A2P4YGX0_9STRA</name>
<keyword evidence="2" id="KW-1185">Reference proteome</keyword>
<evidence type="ECO:0000313" key="2">
    <source>
        <dbReference type="Proteomes" id="UP000237271"/>
    </source>
</evidence>
<feature type="non-terminal residue" evidence="1">
    <location>
        <position position="79"/>
    </location>
</feature>
<dbReference type="EMBL" id="NCKW01003023">
    <property type="protein sequence ID" value="POM77056.1"/>
    <property type="molecule type" value="Genomic_DNA"/>
</dbReference>